<organism evidence="2 3">
    <name type="scientific">Kocuria rosea subsp. polaris</name>
    <dbReference type="NCBI Taxonomy" id="136273"/>
    <lineage>
        <taxon>Bacteria</taxon>
        <taxon>Bacillati</taxon>
        <taxon>Actinomycetota</taxon>
        <taxon>Actinomycetes</taxon>
        <taxon>Micrococcales</taxon>
        <taxon>Micrococcaceae</taxon>
        <taxon>Kocuria</taxon>
    </lineage>
</organism>
<name>A0A0A6VNY1_KOCRO</name>
<dbReference type="Proteomes" id="UP000030466">
    <property type="component" value="Unassembled WGS sequence"/>
</dbReference>
<dbReference type="EMBL" id="JSUH01000018">
    <property type="protein sequence ID" value="KHD96376.1"/>
    <property type="molecule type" value="Genomic_DNA"/>
</dbReference>
<dbReference type="InterPro" id="IPR032710">
    <property type="entry name" value="NTF2-like_dom_sf"/>
</dbReference>
<keyword evidence="3" id="KW-1185">Reference proteome</keyword>
<comment type="caution">
    <text evidence="2">The sequence shown here is derived from an EMBL/GenBank/DDBJ whole genome shotgun (WGS) entry which is preliminary data.</text>
</comment>
<gene>
    <name evidence="2" type="ORF">GY22_15915</name>
</gene>
<reference evidence="2 3" key="1">
    <citation type="journal article" date="2003" name="Int. J. Syst. Evol. Microbiol.">
        <title>Kocuria polaris sp. nov., an orange-pigmented psychrophilic bacterium isolated from an Antarctic cyanobacterial mat sample.</title>
        <authorList>
            <person name="Reddy G.S."/>
            <person name="Prakash J.S."/>
            <person name="Prabahar V."/>
            <person name="Matsumoto G.I."/>
            <person name="Stackebrandt E."/>
            <person name="Shivaji S."/>
        </authorList>
    </citation>
    <scope>NUCLEOTIDE SEQUENCE [LARGE SCALE GENOMIC DNA]</scope>
    <source>
        <strain evidence="2 3">CMS 76or</strain>
    </source>
</reference>
<dbReference type="Gene3D" id="3.10.450.50">
    <property type="match status" value="2"/>
</dbReference>
<dbReference type="InterPro" id="IPR037401">
    <property type="entry name" value="SnoaL-like"/>
</dbReference>
<proteinExistence type="predicted"/>
<protein>
    <recommendedName>
        <fullName evidence="1">SnoaL-like domain-containing protein</fullName>
    </recommendedName>
</protein>
<accession>A0A0A6VNY1</accession>
<dbReference type="OrthoDB" id="129343at2"/>
<feature type="domain" description="SnoaL-like" evidence="1">
    <location>
        <begin position="14"/>
        <end position="100"/>
    </location>
</feature>
<dbReference type="RefSeq" id="WP_035930024.1">
    <property type="nucleotide sequence ID" value="NZ_JSUH01000018.1"/>
</dbReference>
<dbReference type="SUPFAM" id="SSF54427">
    <property type="entry name" value="NTF2-like"/>
    <property type="match status" value="2"/>
</dbReference>
<evidence type="ECO:0000313" key="3">
    <source>
        <dbReference type="Proteomes" id="UP000030466"/>
    </source>
</evidence>
<evidence type="ECO:0000259" key="1">
    <source>
        <dbReference type="Pfam" id="PF12680"/>
    </source>
</evidence>
<sequence length="244" mass="26876">MTSADTIRTTGTELFVHRDPSAVDRHYTEDFVQHSPLAPDGREGLRQFVQSMPEDFRVDMVRMLDDHGTVAVHSVYEGLGPEPLVGFDVFRVEDGRIAEHWDVLEPLRTGPDGARPQLDGPVAVTDHERTQDNKRIAAEWVEAALVEGDRHAVQNHMSPRGCIEHTGGTPDGPQPAYQRLRRVVGEGNFVLTVAEAVPGGNSDGGSTGTVACYDLWRLDDGRIVEHWGVAQPVPERMAHANGMF</sequence>
<evidence type="ECO:0000313" key="2">
    <source>
        <dbReference type="EMBL" id="KHD96376.1"/>
    </source>
</evidence>
<dbReference type="Pfam" id="PF12680">
    <property type="entry name" value="SnoaL_2"/>
    <property type="match status" value="1"/>
</dbReference>
<dbReference type="AlphaFoldDB" id="A0A0A6VNY1"/>